<evidence type="ECO:0000259" key="4">
    <source>
        <dbReference type="Pfam" id="PF00291"/>
    </source>
</evidence>
<dbReference type="InterPro" id="IPR001926">
    <property type="entry name" value="TrpB-like_PALP"/>
</dbReference>
<dbReference type="Pfam" id="PF00291">
    <property type="entry name" value="PALP"/>
    <property type="match status" value="1"/>
</dbReference>
<evidence type="ECO:0000256" key="1">
    <source>
        <dbReference type="ARBA" id="ARBA00001933"/>
    </source>
</evidence>
<dbReference type="InterPro" id="IPR036052">
    <property type="entry name" value="TrpB-like_PALP_sf"/>
</dbReference>
<proteinExistence type="predicted"/>
<dbReference type="PANTHER" id="PTHR48078:SF6">
    <property type="entry name" value="L-THREONINE DEHYDRATASE CATABOLIC TDCB"/>
    <property type="match status" value="1"/>
</dbReference>
<comment type="cofactor">
    <cofactor evidence="1">
        <name>pyridoxal 5'-phosphate</name>
        <dbReference type="ChEBI" id="CHEBI:597326"/>
    </cofactor>
</comment>
<gene>
    <name evidence="5" type="ORF">GCM10022380_30420</name>
</gene>
<evidence type="ECO:0000256" key="3">
    <source>
        <dbReference type="ARBA" id="ARBA00023239"/>
    </source>
</evidence>
<evidence type="ECO:0000256" key="2">
    <source>
        <dbReference type="ARBA" id="ARBA00022898"/>
    </source>
</evidence>
<keyword evidence="2" id="KW-0663">Pyridoxal phosphate</keyword>
<protein>
    <submittedName>
        <fullName evidence="5">Threonine synthase</fullName>
    </submittedName>
</protein>
<reference evidence="6" key="1">
    <citation type="journal article" date="2019" name="Int. J. Syst. Evol. Microbiol.">
        <title>The Global Catalogue of Microorganisms (GCM) 10K type strain sequencing project: providing services to taxonomists for standard genome sequencing and annotation.</title>
        <authorList>
            <consortium name="The Broad Institute Genomics Platform"/>
            <consortium name="The Broad Institute Genome Sequencing Center for Infectious Disease"/>
            <person name="Wu L."/>
            <person name="Ma J."/>
        </authorList>
    </citation>
    <scope>NUCLEOTIDE SEQUENCE [LARGE SCALE GENOMIC DNA]</scope>
    <source>
        <strain evidence="6">JCM 17017</strain>
    </source>
</reference>
<dbReference type="PANTHER" id="PTHR48078">
    <property type="entry name" value="THREONINE DEHYDRATASE, MITOCHONDRIAL-RELATED"/>
    <property type="match status" value="1"/>
</dbReference>
<dbReference type="EMBL" id="BAABCM010000003">
    <property type="protein sequence ID" value="GAA3810572.1"/>
    <property type="molecule type" value="Genomic_DNA"/>
</dbReference>
<accession>A0ABP7I766</accession>
<evidence type="ECO:0000313" key="5">
    <source>
        <dbReference type="EMBL" id="GAA3810572.1"/>
    </source>
</evidence>
<dbReference type="InterPro" id="IPR050147">
    <property type="entry name" value="Ser/Thr_Dehydratase"/>
</dbReference>
<feature type="domain" description="Tryptophan synthase beta chain-like PALP" evidence="4">
    <location>
        <begin position="22"/>
        <end position="327"/>
    </location>
</feature>
<sequence>MTDRHSGLERFAADLPPVTSFVSLGEGDTPLVELPRLTAELGLARLRAKLESLNPTGSYKDRIAAMSVSLALRDGMSGWIATSSGNAGMAMAAYGTRAGLPGCLCMVASAPAEKRLSILPYATELLLVEGVGRAATRAAERGLFDEVRAAAERHNLYLGITAHEFNPEGMRGADTIGYELAEQAPSMSHLYVPTGGGGLLVAIARGLRSRGSRTKVVACQPSGCAPIARYLAGEIDHPHVGACNSDISALQLPSPPDGRRAAESVRSTRGWAGAVPDTAILEAQRALASTEGVFAEPASACALAVLIDDVRRGRIGSHDDVVLVVTGAGWKDLNRFHGDAERLRTVAVRDVATNVDDWMSSRRASVSATLSEVR</sequence>
<keyword evidence="3" id="KW-0456">Lyase</keyword>
<dbReference type="Proteomes" id="UP001501624">
    <property type="component" value="Unassembled WGS sequence"/>
</dbReference>
<dbReference type="SUPFAM" id="SSF53686">
    <property type="entry name" value="Tryptophan synthase beta subunit-like PLP-dependent enzymes"/>
    <property type="match status" value="1"/>
</dbReference>
<dbReference type="RefSeq" id="WP_237338377.1">
    <property type="nucleotide sequence ID" value="NZ_BAABCM010000003.1"/>
</dbReference>
<keyword evidence="6" id="KW-1185">Reference proteome</keyword>
<organism evidence="5 6">
    <name type="scientific">Amycolatopsis tucumanensis</name>
    <dbReference type="NCBI Taxonomy" id="401106"/>
    <lineage>
        <taxon>Bacteria</taxon>
        <taxon>Bacillati</taxon>
        <taxon>Actinomycetota</taxon>
        <taxon>Actinomycetes</taxon>
        <taxon>Pseudonocardiales</taxon>
        <taxon>Pseudonocardiaceae</taxon>
        <taxon>Amycolatopsis</taxon>
    </lineage>
</organism>
<name>A0ABP7I766_9PSEU</name>
<dbReference type="Gene3D" id="3.40.50.1100">
    <property type="match status" value="2"/>
</dbReference>
<evidence type="ECO:0000313" key="6">
    <source>
        <dbReference type="Proteomes" id="UP001501624"/>
    </source>
</evidence>
<comment type="caution">
    <text evidence="5">The sequence shown here is derived from an EMBL/GenBank/DDBJ whole genome shotgun (WGS) entry which is preliminary data.</text>
</comment>